<organism evidence="3">
    <name type="scientific">Streptomyces sp. NBC_00003</name>
    <dbReference type="NCBI Taxonomy" id="2903608"/>
    <lineage>
        <taxon>Bacteria</taxon>
        <taxon>Bacillati</taxon>
        <taxon>Actinomycetota</taxon>
        <taxon>Actinomycetes</taxon>
        <taxon>Kitasatosporales</taxon>
        <taxon>Streptomycetaceae</taxon>
        <taxon>Streptomyces</taxon>
    </lineage>
</organism>
<protein>
    <submittedName>
        <fullName evidence="3">Uncharacterized protein</fullName>
    </submittedName>
</protein>
<accession>A0AAU2VE82</accession>
<keyword evidence="2" id="KW-0812">Transmembrane</keyword>
<keyword evidence="2" id="KW-0472">Membrane</keyword>
<name>A0AAU2VE82_9ACTN</name>
<proteinExistence type="predicted"/>
<gene>
    <name evidence="3" type="ORF">OG549_36190</name>
</gene>
<evidence type="ECO:0000256" key="1">
    <source>
        <dbReference type="SAM" id="MobiDB-lite"/>
    </source>
</evidence>
<keyword evidence="2" id="KW-1133">Transmembrane helix</keyword>
<dbReference type="AlphaFoldDB" id="A0AAU2VE82"/>
<sequence>MNEPHSTPVSKTGRGPLRRAAVLLALLLGTALVAGPVTAEAAPRTTVVASTAQQATSVRDLAQPVEAAGQSGRHTVAGKSSVLASKKSKTKSKKKKSFFKKLGIFLLILVILFIAFVVFVIWFIVSRLRRRRDRH</sequence>
<dbReference type="EMBL" id="CP108318">
    <property type="protein sequence ID" value="WTW65645.1"/>
    <property type="molecule type" value="Genomic_DNA"/>
</dbReference>
<reference evidence="3" key="1">
    <citation type="submission" date="2022-10" db="EMBL/GenBank/DDBJ databases">
        <title>The complete genomes of actinobacterial strains from the NBC collection.</title>
        <authorList>
            <person name="Joergensen T.S."/>
            <person name="Alvarez Arevalo M."/>
            <person name="Sterndorff E.B."/>
            <person name="Faurdal D."/>
            <person name="Vuksanovic O."/>
            <person name="Mourched A.-S."/>
            <person name="Charusanti P."/>
            <person name="Shaw S."/>
            <person name="Blin K."/>
            <person name="Weber T."/>
        </authorList>
    </citation>
    <scope>NUCLEOTIDE SEQUENCE</scope>
    <source>
        <strain evidence="3">NBC_00003</strain>
    </source>
</reference>
<evidence type="ECO:0000313" key="3">
    <source>
        <dbReference type="EMBL" id="WTW65645.1"/>
    </source>
</evidence>
<feature type="transmembrane region" description="Helical" evidence="2">
    <location>
        <begin position="102"/>
        <end position="125"/>
    </location>
</feature>
<feature type="region of interest" description="Disordered" evidence="1">
    <location>
        <begin position="67"/>
        <end position="88"/>
    </location>
</feature>
<evidence type="ECO:0000256" key="2">
    <source>
        <dbReference type="SAM" id="Phobius"/>
    </source>
</evidence>